<gene>
    <name evidence="4" type="ORF">XD72_0264</name>
    <name evidence="5" type="ORF">XE07_0133</name>
</gene>
<keyword evidence="2" id="KW-0234">DNA repair</keyword>
<dbReference type="InterPro" id="IPR055179">
    <property type="entry name" value="Tex-like_central_region"/>
</dbReference>
<dbReference type="FunFam" id="3.30.420.140:FF:000001">
    <property type="entry name" value="RNA-binding transcriptional accessory protein"/>
    <property type="match status" value="1"/>
</dbReference>
<dbReference type="Proteomes" id="UP000057043">
    <property type="component" value="Unassembled WGS sequence"/>
</dbReference>
<name>A0A117MD83_9EURY</name>
<dbReference type="GO" id="GO:0003729">
    <property type="term" value="F:mRNA binding"/>
    <property type="evidence" value="ECO:0007669"/>
    <property type="project" value="UniProtKB-ARBA"/>
</dbReference>
<dbReference type="InterPro" id="IPR003029">
    <property type="entry name" value="S1_domain"/>
</dbReference>
<dbReference type="SMART" id="SM00316">
    <property type="entry name" value="S1"/>
    <property type="match status" value="1"/>
</dbReference>
<dbReference type="PANTHER" id="PTHR10724">
    <property type="entry name" value="30S RIBOSOMAL PROTEIN S1"/>
    <property type="match status" value="1"/>
</dbReference>
<dbReference type="Proteomes" id="UP000053961">
    <property type="component" value="Unassembled WGS sequence"/>
</dbReference>
<dbReference type="CDD" id="cd05685">
    <property type="entry name" value="S1_Tex"/>
    <property type="match status" value="1"/>
</dbReference>
<dbReference type="FunFam" id="2.40.50.140:FF:000051">
    <property type="entry name" value="RNA-binding transcriptional accessory protein"/>
    <property type="match status" value="1"/>
</dbReference>
<dbReference type="Gene3D" id="2.40.50.140">
    <property type="entry name" value="Nucleic acid-binding proteins"/>
    <property type="match status" value="1"/>
</dbReference>
<dbReference type="SMART" id="SM00732">
    <property type="entry name" value="YqgFc"/>
    <property type="match status" value="1"/>
</dbReference>
<dbReference type="Pfam" id="PF00575">
    <property type="entry name" value="S1"/>
    <property type="match status" value="1"/>
</dbReference>
<accession>A0A117MD83</accession>
<evidence type="ECO:0000313" key="6">
    <source>
        <dbReference type="Proteomes" id="UP000053961"/>
    </source>
</evidence>
<dbReference type="Pfam" id="PF09371">
    <property type="entry name" value="Tex_N"/>
    <property type="match status" value="1"/>
</dbReference>
<dbReference type="PATRIC" id="fig|301375.6.peg.1144"/>
<dbReference type="Gene3D" id="1.10.3500.10">
    <property type="entry name" value="Tex N-terminal region-like"/>
    <property type="match status" value="1"/>
</dbReference>
<dbReference type="InterPro" id="IPR023319">
    <property type="entry name" value="Tex-like_HTH_dom_sf"/>
</dbReference>
<dbReference type="Pfam" id="PF17674">
    <property type="entry name" value="HHH_9"/>
    <property type="match status" value="1"/>
</dbReference>
<dbReference type="InterPro" id="IPR023323">
    <property type="entry name" value="Tex-like_dom_sf"/>
</dbReference>
<dbReference type="GO" id="GO:0005737">
    <property type="term" value="C:cytoplasm"/>
    <property type="evidence" value="ECO:0007669"/>
    <property type="project" value="UniProtKB-ARBA"/>
</dbReference>
<evidence type="ECO:0000313" key="5">
    <source>
        <dbReference type="EMBL" id="KUK97719.1"/>
    </source>
</evidence>
<dbReference type="InterPro" id="IPR006641">
    <property type="entry name" value="YqgF/RNaseH-like_dom"/>
</dbReference>
<dbReference type="EMBL" id="LGFT01000004">
    <property type="protein sequence ID" value="KUK45361.1"/>
    <property type="molecule type" value="Genomic_DNA"/>
</dbReference>
<reference evidence="5" key="1">
    <citation type="journal article" date="2015" name="MBio">
        <title>Genome-resolved metagenomic analysis reveals roles for candidate phyla and other microbial community members in biogeochemical transformations in oil reservoirs.</title>
        <authorList>
            <person name="Hu P."/>
            <person name="Tom L."/>
            <person name="Singh A."/>
            <person name="Thomas B.C."/>
            <person name="Baker B.J."/>
            <person name="Piceno Y.M."/>
            <person name="Andersen G.L."/>
            <person name="Banfield J.F."/>
        </authorList>
    </citation>
    <scope>NUCLEOTIDE SEQUENCE [LARGE SCALE GENOMIC DNA]</scope>
    <source>
        <strain evidence="5">56_747</strain>
    </source>
</reference>
<dbReference type="Pfam" id="PF16921">
    <property type="entry name" value="Tex_YqgF"/>
    <property type="match status" value="1"/>
</dbReference>
<dbReference type="SUPFAM" id="SSF158832">
    <property type="entry name" value="Tex N-terminal region-like"/>
    <property type="match status" value="1"/>
</dbReference>
<dbReference type="InterPro" id="IPR012340">
    <property type="entry name" value="NA-bd_OB-fold"/>
</dbReference>
<reference evidence="6 7" key="2">
    <citation type="journal article" date="2015" name="MBio">
        <title>Genome-Resolved Metagenomic Analysis Reveals Roles for Candidate Phyla and Other Microbial Community Members in Biogeochemical Transformations in Oil Reservoirs.</title>
        <authorList>
            <person name="Hu P."/>
            <person name="Tom L."/>
            <person name="Singh A."/>
            <person name="Thomas B.C."/>
            <person name="Baker B.J."/>
            <person name="Piceno Y.M."/>
            <person name="Andersen G.L."/>
            <person name="Banfield J.F."/>
        </authorList>
    </citation>
    <scope>NUCLEOTIDE SEQUENCE [LARGE SCALE GENOMIC DNA]</scope>
    <source>
        <strain evidence="4">57_489</strain>
    </source>
</reference>
<dbReference type="PROSITE" id="PS50126">
    <property type="entry name" value="S1"/>
    <property type="match status" value="1"/>
</dbReference>
<dbReference type="InterPro" id="IPR050437">
    <property type="entry name" value="Ribos_protein_bS1-like"/>
</dbReference>
<dbReference type="SUPFAM" id="SSF53098">
    <property type="entry name" value="Ribonuclease H-like"/>
    <property type="match status" value="1"/>
</dbReference>
<dbReference type="GO" id="GO:0003735">
    <property type="term" value="F:structural constituent of ribosome"/>
    <property type="evidence" value="ECO:0007669"/>
    <property type="project" value="TreeGrafter"/>
</dbReference>
<dbReference type="InterPro" id="IPR037027">
    <property type="entry name" value="YqgF/RNaseH-like_dom_sf"/>
</dbReference>
<dbReference type="SUPFAM" id="SSF50249">
    <property type="entry name" value="Nucleic acid-binding proteins"/>
    <property type="match status" value="1"/>
</dbReference>
<dbReference type="Pfam" id="PF22706">
    <property type="entry name" value="Tex_central_region"/>
    <property type="match status" value="1"/>
</dbReference>
<dbReference type="AlphaFoldDB" id="A0A117MD83"/>
<evidence type="ECO:0000259" key="3">
    <source>
        <dbReference type="PROSITE" id="PS50126"/>
    </source>
</evidence>
<dbReference type="InterPro" id="IPR041692">
    <property type="entry name" value="HHH_9"/>
</dbReference>
<evidence type="ECO:0000313" key="7">
    <source>
        <dbReference type="Proteomes" id="UP000057043"/>
    </source>
</evidence>
<evidence type="ECO:0000313" key="4">
    <source>
        <dbReference type="EMBL" id="KUK45361.1"/>
    </source>
</evidence>
<dbReference type="SUPFAM" id="SSF47781">
    <property type="entry name" value="RuvA domain 2-like"/>
    <property type="match status" value="2"/>
</dbReference>
<dbReference type="SMART" id="SM00278">
    <property type="entry name" value="HhH1"/>
    <property type="match status" value="2"/>
</dbReference>
<dbReference type="EMBL" id="LGHB01000001">
    <property type="protein sequence ID" value="KUK97719.1"/>
    <property type="molecule type" value="Genomic_DNA"/>
</dbReference>
<sequence length="728" mass="80040">MNELHILMIAAELGLATGQVRATAELLDDGKTIPFVARYRKEATCGLDEVSIAAVRDLLKKYIELDRRRDSILKSLHERGELTCDLEKRIMAAETLSVLEDLYLPYRPKRRTRATVARERGLSPLAGLIFEQGRIDPAAEAARFVDPEKGVGSVEEALAGARDIIAERVSEDPEARSRMRNLFLSQGALRSKASGDLEGPGAKYRDYADWSEPLARAPSHRVMAMMRGKREGFLVLHVEPPQERASAILESLFVRKKGKGPASPAAEEVQFAVEDGRRRLLAPSMERESLSAVRERAEERAIEVFARNLRELLLEPPLGGRPVLAIDPGFRTGCKVVVLGRQGSLVAKDVIYPHSPQKESHKAADKIMELCKRFGVEFVAVGNGTAGRETEEFLKGLKLPGEIPIVMVDEAGASVYSASRCARDEFPDEDATIRSAVSIGRRLMDPLAELVKIDPKSIGVGQYQHDVNQTALKRKLEDVVETCVNAVGVDLNTASKELLSQVSGLGSKLAGSIVRYRDENGPFGSREELKKVPGLGPKAFEQSAGFLRIKDGINPLDGSAVHPESYGIVEAMAEDLGVSVEELMKDSALQGRIDPERYVSKRAGLPTIEDILAELSKPGRDPRREFEAFSFTPGVESMEDLRPGMRLSGIVTNVAAFGAFVDVGVHQDGLVHISQLADRFVRDPAEVVRVHQKVEVTVQKVDLDRRRIHLSMKVNPDIEGLDGQLRQI</sequence>
<dbReference type="GO" id="GO:0006412">
    <property type="term" value="P:translation"/>
    <property type="evidence" value="ECO:0007669"/>
    <property type="project" value="TreeGrafter"/>
</dbReference>
<dbReference type="Pfam" id="PF12836">
    <property type="entry name" value="HHH_3"/>
    <property type="match status" value="1"/>
</dbReference>
<dbReference type="FunFam" id="1.10.150.310:FF:000001">
    <property type="entry name" value="RNA-binding transcriptional accessory protein"/>
    <property type="match status" value="1"/>
</dbReference>
<protein>
    <submittedName>
        <fullName evidence="5">RNA binding S1 domain protein</fullName>
    </submittedName>
</protein>
<dbReference type="InterPro" id="IPR032639">
    <property type="entry name" value="Tex_YqgF"/>
</dbReference>
<dbReference type="InterPro" id="IPR018974">
    <property type="entry name" value="Tex-like_N"/>
</dbReference>
<dbReference type="GO" id="GO:0006281">
    <property type="term" value="P:DNA repair"/>
    <property type="evidence" value="ECO:0007669"/>
    <property type="project" value="UniProtKB-KW"/>
</dbReference>
<dbReference type="InterPro" id="IPR010994">
    <property type="entry name" value="RuvA_2-like"/>
</dbReference>
<dbReference type="Gene3D" id="3.30.420.140">
    <property type="entry name" value="YqgF/RNase H-like domain"/>
    <property type="match status" value="1"/>
</dbReference>
<dbReference type="PANTHER" id="PTHR10724:SF10">
    <property type="entry name" value="S1 RNA-BINDING DOMAIN-CONTAINING PROTEIN 1"/>
    <property type="match status" value="1"/>
</dbReference>
<keyword evidence="1" id="KW-0227">DNA damage</keyword>
<comment type="caution">
    <text evidence="5">The sequence shown here is derived from an EMBL/GenBank/DDBJ whole genome shotgun (WGS) entry which is preliminary data.</text>
</comment>
<dbReference type="Gene3D" id="1.10.10.650">
    <property type="entry name" value="RuvA domain 2-like"/>
    <property type="match status" value="1"/>
</dbReference>
<organism evidence="5 6">
    <name type="scientific">Methanothrix harundinacea</name>
    <dbReference type="NCBI Taxonomy" id="301375"/>
    <lineage>
        <taxon>Archaea</taxon>
        <taxon>Methanobacteriati</taxon>
        <taxon>Methanobacteriota</taxon>
        <taxon>Stenosarchaea group</taxon>
        <taxon>Methanomicrobia</taxon>
        <taxon>Methanotrichales</taxon>
        <taxon>Methanotrichaceae</taxon>
        <taxon>Methanothrix</taxon>
    </lineage>
</organism>
<dbReference type="InterPro" id="IPR044146">
    <property type="entry name" value="S1_Tex"/>
</dbReference>
<dbReference type="InterPro" id="IPR003583">
    <property type="entry name" value="Hlx-hairpin-Hlx_DNA-bd_motif"/>
</dbReference>
<evidence type="ECO:0000256" key="1">
    <source>
        <dbReference type="ARBA" id="ARBA00022763"/>
    </source>
</evidence>
<evidence type="ECO:0000256" key="2">
    <source>
        <dbReference type="ARBA" id="ARBA00023204"/>
    </source>
</evidence>
<dbReference type="Gene3D" id="1.10.150.310">
    <property type="entry name" value="Tex RuvX-like domain-like"/>
    <property type="match status" value="1"/>
</dbReference>
<dbReference type="GO" id="GO:0003677">
    <property type="term" value="F:DNA binding"/>
    <property type="evidence" value="ECO:0007669"/>
    <property type="project" value="InterPro"/>
</dbReference>
<proteinExistence type="predicted"/>
<dbReference type="FunFam" id="1.10.10.650:FF:000001">
    <property type="entry name" value="S1 RNA-binding domain 1"/>
    <property type="match status" value="1"/>
</dbReference>
<feature type="domain" description="S1 motif" evidence="3">
    <location>
        <begin position="644"/>
        <end position="713"/>
    </location>
</feature>
<dbReference type="InterPro" id="IPR012337">
    <property type="entry name" value="RNaseH-like_sf"/>
</dbReference>